<protein>
    <submittedName>
        <fullName evidence="2">Glycosyl transferase family 2</fullName>
    </submittedName>
</protein>
<dbReference type="Proteomes" id="UP000199467">
    <property type="component" value="Unassembled WGS sequence"/>
</dbReference>
<dbReference type="Gene3D" id="3.90.550.10">
    <property type="entry name" value="Spore Coat Polysaccharide Biosynthesis Protein SpsA, Chain A"/>
    <property type="match status" value="1"/>
</dbReference>
<evidence type="ECO:0000259" key="1">
    <source>
        <dbReference type="Pfam" id="PF00535"/>
    </source>
</evidence>
<dbReference type="RefSeq" id="WP_090336748.1">
    <property type="nucleotide sequence ID" value="NZ_FMZQ01000006.1"/>
</dbReference>
<dbReference type="PANTHER" id="PTHR43685">
    <property type="entry name" value="GLYCOSYLTRANSFERASE"/>
    <property type="match status" value="1"/>
</dbReference>
<feature type="domain" description="Glycosyltransferase 2-like" evidence="1">
    <location>
        <begin position="10"/>
        <end position="128"/>
    </location>
</feature>
<dbReference type="CDD" id="cd00761">
    <property type="entry name" value="Glyco_tranf_GTA_type"/>
    <property type="match status" value="1"/>
</dbReference>
<organism evidence="2 3">
    <name type="scientific">Ectopseudomonas chengduensis</name>
    <dbReference type="NCBI Taxonomy" id="489632"/>
    <lineage>
        <taxon>Bacteria</taxon>
        <taxon>Pseudomonadati</taxon>
        <taxon>Pseudomonadota</taxon>
        <taxon>Gammaproteobacteria</taxon>
        <taxon>Pseudomonadales</taxon>
        <taxon>Pseudomonadaceae</taxon>
        <taxon>Ectopseudomonas</taxon>
    </lineage>
</organism>
<sequence>MKKFEPYVYVLIPVKDRAQYLFHTLRTCEIQTYNNLRVIVSDDGSSDNTRQVVEAAHSRDSRISYVSPGSNVGMKRNFEFALDHAVQGYVMFLGGDDGLMPGAIERLVQRIDETQVDLITWNPPIYTYPGANSIFGKIKLTRRTQGRYVDSREYLLRQAKVLNYIADEETPMIYVKGAVSVNLISRVRRRSPSGEFYQSPTPDGYSGIVLAGEVTRFWFEDNPITIYGVSPSSQGMAYLSKDEAAKRQSEDFFNKASDNKMANELASQPYSPLISLMTADYLLTASKLQNWPGHFEGIDYTDLLSKSLDELANGLYSTDRIAREIRILINIAKQHGLSDYINKLIDSKWKYIERSDFDGDGANLNAVFIGCNDTFIKNILDAAYFVQSTALLRNKLKVKEIINGIVSSLRYKISARKRLCRMNKYVSELK</sequence>
<dbReference type="InterPro" id="IPR029044">
    <property type="entry name" value="Nucleotide-diphossugar_trans"/>
</dbReference>
<dbReference type="InterPro" id="IPR050834">
    <property type="entry name" value="Glycosyltransf_2"/>
</dbReference>
<keyword evidence="2" id="KW-0808">Transferase</keyword>
<dbReference type="Pfam" id="PF00535">
    <property type="entry name" value="Glycos_transf_2"/>
    <property type="match status" value="1"/>
</dbReference>
<dbReference type="AlphaFoldDB" id="A0A1G6PE10"/>
<name>A0A1G6PE10_9GAMM</name>
<dbReference type="InterPro" id="IPR001173">
    <property type="entry name" value="Glyco_trans_2-like"/>
</dbReference>
<dbReference type="PANTHER" id="PTHR43685:SF2">
    <property type="entry name" value="GLYCOSYLTRANSFERASE 2-LIKE DOMAIN-CONTAINING PROTEIN"/>
    <property type="match status" value="1"/>
</dbReference>
<gene>
    <name evidence="2" type="ORF">SAMN05216576_106217</name>
</gene>
<dbReference type="EMBL" id="FMZQ01000006">
    <property type="protein sequence ID" value="SDC78258.1"/>
    <property type="molecule type" value="Genomic_DNA"/>
</dbReference>
<evidence type="ECO:0000313" key="2">
    <source>
        <dbReference type="EMBL" id="SDC78258.1"/>
    </source>
</evidence>
<dbReference type="SUPFAM" id="SSF53448">
    <property type="entry name" value="Nucleotide-diphospho-sugar transferases"/>
    <property type="match status" value="1"/>
</dbReference>
<evidence type="ECO:0000313" key="3">
    <source>
        <dbReference type="Proteomes" id="UP000199467"/>
    </source>
</evidence>
<reference evidence="3" key="1">
    <citation type="submission" date="2016-10" db="EMBL/GenBank/DDBJ databases">
        <authorList>
            <person name="Varghese N."/>
            <person name="Submissions S."/>
        </authorList>
    </citation>
    <scope>NUCLEOTIDE SEQUENCE [LARGE SCALE GENOMIC DNA]</scope>
    <source>
        <strain evidence="3">DSM 26382</strain>
    </source>
</reference>
<accession>A0A1G6PE10</accession>
<proteinExistence type="predicted"/>
<dbReference type="GO" id="GO:0016740">
    <property type="term" value="F:transferase activity"/>
    <property type="evidence" value="ECO:0007669"/>
    <property type="project" value="UniProtKB-KW"/>
</dbReference>
<keyword evidence="3" id="KW-1185">Reference proteome</keyword>